<protein>
    <submittedName>
        <fullName evidence="1">Uncharacterized protein</fullName>
    </submittedName>
</protein>
<gene>
    <name evidence="1" type="ORF">HMPREF1378_01406</name>
</gene>
<comment type="caution">
    <text evidence="1">The sequence shown here is derived from an EMBL/GenBank/DDBJ whole genome shotgun (WGS) entry which is preliminary data.</text>
</comment>
<evidence type="ECO:0000313" key="2">
    <source>
        <dbReference type="Proteomes" id="UP000006402"/>
    </source>
</evidence>
<dbReference type="EMBL" id="AMAH01000109">
    <property type="protein sequence ID" value="EJX52973.1"/>
    <property type="molecule type" value="Genomic_DNA"/>
</dbReference>
<name>A0AAV3GWC7_ENTFC</name>
<sequence>MHLIPKNEQLRGHCSFFYILYLFSHRILSNFSMEISSKKLYNKTELKISEI</sequence>
<accession>A0AAV3GWC7</accession>
<dbReference type="AlphaFoldDB" id="A0AAV3GWC7"/>
<dbReference type="Proteomes" id="UP000006402">
    <property type="component" value="Unassembled WGS sequence"/>
</dbReference>
<reference evidence="1 2" key="1">
    <citation type="submission" date="2012-04" db="EMBL/GenBank/DDBJ databases">
        <authorList>
            <person name="Weinstock G."/>
            <person name="Sodergren E."/>
            <person name="Lobos E.A."/>
            <person name="Fulton L."/>
            <person name="Fulton R."/>
            <person name="Courtney L."/>
            <person name="Fronick C."/>
            <person name="O'Laughlin M."/>
            <person name="Godfrey J."/>
            <person name="Wilson R.M."/>
            <person name="Miner T."/>
            <person name="Farmer C."/>
            <person name="Delehaunty K."/>
            <person name="Cordes M."/>
            <person name="Minx P."/>
            <person name="Tomlinson C."/>
            <person name="Chen J."/>
            <person name="Wollam A."/>
            <person name="Pepin K.H."/>
            <person name="Bhonagiri V."/>
            <person name="Zhang X."/>
            <person name="Suruliraj S."/>
            <person name="Warren W."/>
            <person name="Mitreva M."/>
            <person name="Mardis E.R."/>
            <person name="Wilson R.K."/>
        </authorList>
    </citation>
    <scope>NUCLEOTIDE SEQUENCE [LARGE SCALE GENOMIC DNA]</scope>
    <source>
        <strain evidence="1 2">R496</strain>
    </source>
</reference>
<proteinExistence type="predicted"/>
<evidence type="ECO:0000313" key="1">
    <source>
        <dbReference type="EMBL" id="EJX52973.1"/>
    </source>
</evidence>
<organism evidence="1 2">
    <name type="scientific">Enterococcus faecium R496</name>
    <dbReference type="NCBI Taxonomy" id="1134836"/>
    <lineage>
        <taxon>Bacteria</taxon>
        <taxon>Bacillati</taxon>
        <taxon>Bacillota</taxon>
        <taxon>Bacilli</taxon>
        <taxon>Lactobacillales</taxon>
        <taxon>Enterococcaceae</taxon>
        <taxon>Enterococcus</taxon>
    </lineage>
</organism>